<organism evidence="5 6">
    <name type="scientific">Clostridium frigidicarnis</name>
    <dbReference type="NCBI Taxonomy" id="84698"/>
    <lineage>
        <taxon>Bacteria</taxon>
        <taxon>Bacillati</taxon>
        <taxon>Bacillota</taxon>
        <taxon>Clostridia</taxon>
        <taxon>Eubacteriales</taxon>
        <taxon>Clostridiaceae</taxon>
        <taxon>Clostridium</taxon>
    </lineage>
</organism>
<keyword evidence="1" id="KW-0805">Transcription regulation</keyword>
<evidence type="ECO:0000256" key="1">
    <source>
        <dbReference type="ARBA" id="ARBA00023015"/>
    </source>
</evidence>
<accession>A0A1I0Z242</accession>
<dbReference type="NCBIfam" id="NF033788">
    <property type="entry name" value="HTH_metalloreg"/>
    <property type="match status" value="1"/>
</dbReference>
<dbReference type="RefSeq" id="WP_090041452.1">
    <property type="nucleotide sequence ID" value="NZ_FOKI01000016.1"/>
</dbReference>
<keyword evidence="3" id="KW-0804">Transcription</keyword>
<evidence type="ECO:0000256" key="2">
    <source>
        <dbReference type="ARBA" id="ARBA00023125"/>
    </source>
</evidence>
<proteinExistence type="predicted"/>
<gene>
    <name evidence="5" type="ORF">SAMN04488528_101652</name>
</gene>
<dbReference type="InterPro" id="IPR051081">
    <property type="entry name" value="HTH_MetalResp_TranReg"/>
</dbReference>
<keyword evidence="2 5" id="KW-0238">DNA-binding</keyword>
<evidence type="ECO:0000313" key="5">
    <source>
        <dbReference type="EMBL" id="SFB18690.1"/>
    </source>
</evidence>
<dbReference type="PROSITE" id="PS50987">
    <property type="entry name" value="HTH_ARSR_2"/>
    <property type="match status" value="1"/>
</dbReference>
<dbReference type="OrthoDB" id="1706794at2"/>
<dbReference type="Proteomes" id="UP000198619">
    <property type="component" value="Unassembled WGS sequence"/>
</dbReference>
<reference evidence="5 6" key="1">
    <citation type="submission" date="2016-10" db="EMBL/GenBank/DDBJ databases">
        <authorList>
            <person name="de Groot N.N."/>
        </authorList>
    </citation>
    <scope>NUCLEOTIDE SEQUENCE [LARGE SCALE GENOMIC DNA]</scope>
    <source>
        <strain evidence="5 6">DSM 12271</strain>
    </source>
</reference>
<dbReference type="InterPro" id="IPR036390">
    <property type="entry name" value="WH_DNA-bd_sf"/>
</dbReference>
<evidence type="ECO:0000256" key="3">
    <source>
        <dbReference type="ARBA" id="ARBA00023163"/>
    </source>
</evidence>
<dbReference type="InterPro" id="IPR036388">
    <property type="entry name" value="WH-like_DNA-bd_sf"/>
</dbReference>
<dbReference type="AlphaFoldDB" id="A0A1I0Z242"/>
<name>A0A1I0Z242_9CLOT</name>
<dbReference type="GO" id="GO:0003677">
    <property type="term" value="F:DNA binding"/>
    <property type="evidence" value="ECO:0007669"/>
    <property type="project" value="UniProtKB-KW"/>
</dbReference>
<protein>
    <submittedName>
        <fullName evidence="5">DNA-binding transcriptional regulator, ArsR family</fullName>
    </submittedName>
</protein>
<feature type="domain" description="HTH arsR-type" evidence="4">
    <location>
        <begin position="268"/>
        <end position="361"/>
    </location>
</feature>
<keyword evidence="6" id="KW-1185">Reference proteome</keyword>
<sequence>MNFKINYNVDYLYESLNVLTSIADNKSPSKFSKDFAEKYNIPSEELNLLFYEICDIFSYIESNISITEKDLNYLFKNNFPIENNFARIILNPYMSLDFGDILDKFKSSSYEERHMELTLSIVSSILYDEFITHEDIVHINNAEALFKYVQEKDISIELKYELMYLYYNYDELLEKVINILSNVIRLIKEKEPYLKNRLVKFMNFIEENLNNYGVDFLKSNCNITLNQNSSLDVYPSIFNSNAIYVSGVSDTKDTLILGINFLDLSYLLKKYKCNDKHLLSVLKALSDKSKLQILVALKNDTLYAGQLANKLQITNATISHHMSTLLTLNLVHVEKNNTKVYYSIRKDKISQYIDNLRDLLL</sequence>
<dbReference type="SUPFAM" id="SSF46785">
    <property type="entry name" value="Winged helix' DNA-binding domain"/>
    <property type="match status" value="1"/>
</dbReference>
<evidence type="ECO:0000259" key="4">
    <source>
        <dbReference type="PROSITE" id="PS50987"/>
    </source>
</evidence>
<dbReference type="InterPro" id="IPR011991">
    <property type="entry name" value="ArsR-like_HTH"/>
</dbReference>
<dbReference type="SMART" id="SM00418">
    <property type="entry name" value="HTH_ARSR"/>
    <property type="match status" value="1"/>
</dbReference>
<dbReference type="Pfam" id="PF01022">
    <property type="entry name" value="HTH_5"/>
    <property type="match status" value="1"/>
</dbReference>
<evidence type="ECO:0000313" key="6">
    <source>
        <dbReference type="Proteomes" id="UP000198619"/>
    </source>
</evidence>
<dbReference type="Gene3D" id="1.10.10.10">
    <property type="entry name" value="Winged helix-like DNA-binding domain superfamily/Winged helix DNA-binding domain"/>
    <property type="match status" value="1"/>
</dbReference>
<dbReference type="EMBL" id="FOKI01000016">
    <property type="protein sequence ID" value="SFB18690.1"/>
    <property type="molecule type" value="Genomic_DNA"/>
</dbReference>
<dbReference type="GO" id="GO:0003700">
    <property type="term" value="F:DNA-binding transcription factor activity"/>
    <property type="evidence" value="ECO:0007669"/>
    <property type="project" value="InterPro"/>
</dbReference>
<dbReference type="PANTHER" id="PTHR33154:SF18">
    <property type="entry name" value="ARSENICAL RESISTANCE OPERON REPRESSOR"/>
    <property type="match status" value="1"/>
</dbReference>
<dbReference type="CDD" id="cd00090">
    <property type="entry name" value="HTH_ARSR"/>
    <property type="match status" value="1"/>
</dbReference>
<dbReference type="STRING" id="84698.SAMN04488528_101652"/>
<dbReference type="InterPro" id="IPR001845">
    <property type="entry name" value="HTH_ArsR_DNA-bd_dom"/>
</dbReference>
<dbReference type="PANTHER" id="PTHR33154">
    <property type="entry name" value="TRANSCRIPTIONAL REGULATOR, ARSR FAMILY"/>
    <property type="match status" value="1"/>
</dbReference>
<dbReference type="PRINTS" id="PR00778">
    <property type="entry name" value="HTHARSR"/>
</dbReference>